<name>A0AAE0XLK6_9PEZI</name>
<protein>
    <submittedName>
        <fullName evidence="1">Uncharacterized protein</fullName>
    </submittedName>
</protein>
<accession>A0AAE0XLK6</accession>
<keyword evidence="2" id="KW-1185">Reference proteome</keyword>
<evidence type="ECO:0000313" key="2">
    <source>
        <dbReference type="Proteomes" id="UP001270362"/>
    </source>
</evidence>
<gene>
    <name evidence="1" type="ORF">B0T22DRAFT_455843</name>
</gene>
<proteinExistence type="predicted"/>
<sequence>MTLRGFSWRLIPVQSALVPPPIFAVHCPVLGPDTGGGVHRVCGLCVWCPPMIWEAGETLQKRASCTHTWIM</sequence>
<dbReference type="AlphaFoldDB" id="A0AAE0XLK6"/>
<comment type="caution">
    <text evidence="1">The sequence shown here is derived from an EMBL/GenBank/DDBJ whole genome shotgun (WGS) entry which is preliminary data.</text>
</comment>
<dbReference type="EMBL" id="JAULSO010000001">
    <property type="protein sequence ID" value="KAK3695623.1"/>
    <property type="molecule type" value="Genomic_DNA"/>
</dbReference>
<organism evidence="1 2">
    <name type="scientific">Podospora appendiculata</name>
    <dbReference type="NCBI Taxonomy" id="314037"/>
    <lineage>
        <taxon>Eukaryota</taxon>
        <taxon>Fungi</taxon>
        <taxon>Dikarya</taxon>
        <taxon>Ascomycota</taxon>
        <taxon>Pezizomycotina</taxon>
        <taxon>Sordariomycetes</taxon>
        <taxon>Sordariomycetidae</taxon>
        <taxon>Sordariales</taxon>
        <taxon>Podosporaceae</taxon>
        <taxon>Podospora</taxon>
    </lineage>
</organism>
<dbReference type="Proteomes" id="UP001270362">
    <property type="component" value="Unassembled WGS sequence"/>
</dbReference>
<evidence type="ECO:0000313" key="1">
    <source>
        <dbReference type="EMBL" id="KAK3695623.1"/>
    </source>
</evidence>
<reference evidence="1" key="1">
    <citation type="journal article" date="2023" name="Mol. Phylogenet. Evol.">
        <title>Genome-scale phylogeny and comparative genomics of the fungal order Sordariales.</title>
        <authorList>
            <person name="Hensen N."/>
            <person name="Bonometti L."/>
            <person name="Westerberg I."/>
            <person name="Brannstrom I.O."/>
            <person name="Guillou S."/>
            <person name="Cros-Aarteil S."/>
            <person name="Calhoun S."/>
            <person name="Haridas S."/>
            <person name="Kuo A."/>
            <person name="Mondo S."/>
            <person name="Pangilinan J."/>
            <person name="Riley R."/>
            <person name="LaButti K."/>
            <person name="Andreopoulos B."/>
            <person name="Lipzen A."/>
            <person name="Chen C."/>
            <person name="Yan M."/>
            <person name="Daum C."/>
            <person name="Ng V."/>
            <person name="Clum A."/>
            <person name="Steindorff A."/>
            <person name="Ohm R.A."/>
            <person name="Martin F."/>
            <person name="Silar P."/>
            <person name="Natvig D.O."/>
            <person name="Lalanne C."/>
            <person name="Gautier V."/>
            <person name="Ament-Velasquez S.L."/>
            <person name="Kruys A."/>
            <person name="Hutchinson M.I."/>
            <person name="Powell A.J."/>
            <person name="Barry K."/>
            <person name="Miller A.N."/>
            <person name="Grigoriev I.V."/>
            <person name="Debuchy R."/>
            <person name="Gladieux P."/>
            <person name="Hiltunen Thoren M."/>
            <person name="Johannesson H."/>
        </authorList>
    </citation>
    <scope>NUCLEOTIDE SEQUENCE</scope>
    <source>
        <strain evidence="1">CBS 314.62</strain>
    </source>
</reference>
<reference evidence="1" key="2">
    <citation type="submission" date="2023-06" db="EMBL/GenBank/DDBJ databases">
        <authorList>
            <consortium name="Lawrence Berkeley National Laboratory"/>
            <person name="Haridas S."/>
            <person name="Hensen N."/>
            <person name="Bonometti L."/>
            <person name="Westerberg I."/>
            <person name="Brannstrom I.O."/>
            <person name="Guillou S."/>
            <person name="Cros-Aarteil S."/>
            <person name="Calhoun S."/>
            <person name="Kuo A."/>
            <person name="Mondo S."/>
            <person name="Pangilinan J."/>
            <person name="Riley R."/>
            <person name="Labutti K."/>
            <person name="Andreopoulos B."/>
            <person name="Lipzen A."/>
            <person name="Chen C."/>
            <person name="Yanf M."/>
            <person name="Daum C."/>
            <person name="Ng V."/>
            <person name="Clum A."/>
            <person name="Steindorff A."/>
            <person name="Ohm R."/>
            <person name="Martin F."/>
            <person name="Silar P."/>
            <person name="Natvig D."/>
            <person name="Lalanne C."/>
            <person name="Gautier V."/>
            <person name="Ament-Velasquez S.L."/>
            <person name="Kruys A."/>
            <person name="Hutchinson M.I."/>
            <person name="Powell A.J."/>
            <person name="Barry K."/>
            <person name="Miller A.N."/>
            <person name="Grigoriev I.V."/>
            <person name="Debuchy R."/>
            <person name="Gladieux P."/>
            <person name="Thoren M.H."/>
            <person name="Johannesson H."/>
        </authorList>
    </citation>
    <scope>NUCLEOTIDE SEQUENCE</scope>
    <source>
        <strain evidence="1">CBS 314.62</strain>
    </source>
</reference>